<keyword evidence="3" id="KW-0804">Transcription</keyword>
<dbReference type="AlphaFoldDB" id="A0A1Q6DTR9"/>
<accession>A0A1Q6DTR9</accession>
<evidence type="ECO:0000256" key="3">
    <source>
        <dbReference type="ARBA" id="ARBA00023163"/>
    </source>
</evidence>
<dbReference type="InterPro" id="IPR000485">
    <property type="entry name" value="AsnC-type_HTH_dom"/>
</dbReference>
<dbReference type="Proteomes" id="UP000185744">
    <property type="component" value="Unassembled WGS sequence"/>
</dbReference>
<dbReference type="InterPro" id="IPR036388">
    <property type="entry name" value="WH-like_DNA-bd_sf"/>
</dbReference>
<evidence type="ECO:0000256" key="2">
    <source>
        <dbReference type="ARBA" id="ARBA00023125"/>
    </source>
</evidence>
<gene>
    <name evidence="4" type="ORF">BTN85_0196</name>
</gene>
<keyword evidence="2 4" id="KW-0238">DNA-binding</keyword>
<protein>
    <submittedName>
        <fullName evidence="4">DNA-binding transcriptional regulator Lrp family</fullName>
    </submittedName>
</protein>
<dbReference type="SMART" id="SM00344">
    <property type="entry name" value="HTH_ASNC"/>
    <property type="match status" value="1"/>
</dbReference>
<name>A0A1Q6DTR9_METT1</name>
<dbReference type="InterPro" id="IPR036390">
    <property type="entry name" value="WH_DNA-bd_sf"/>
</dbReference>
<dbReference type="CDD" id="cd00090">
    <property type="entry name" value="HTH_ARSR"/>
    <property type="match status" value="1"/>
</dbReference>
<proteinExistence type="predicted"/>
<dbReference type="STRING" id="1903181.BTN85_0196"/>
<dbReference type="Pfam" id="PF13412">
    <property type="entry name" value="HTH_24"/>
    <property type="match status" value="1"/>
</dbReference>
<dbReference type="InterPro" id="IPR050684">
    <property type="entry name" value="HTH-Siroheme_Decarb"/>
</dbReference>
<evidence type="ECO:0000313" key="5">
    <source>
        <dbReference type="Proteomes" id="UP000185744"/>
    </source>
</evidence>
<dbReference type="PANTHER" id="PTHR43413">
    <property type="entry name" value="TRANSCRIPTIONAL REGULATOR, ASNC FAMILY"/>
    <property type="match status" value="1"/>
</dbReference>
<reference evidence="4" key="1">
    <citation type="submission" date="2016-12" db="EMBL/GenBank/DDBJ databases">
        <title>Discovery of methanogenic haloarchaea.</title>
        <authorList>
            <person name="Sorokin D.Y."/>
            <person name="Makarova K.S."/>
            <person name="Abbas B."/>
            <person name="Ferrer M."/>
            <person name="Golyshin P.N."/>
        </authorList>
    </citation>
    <scope>NUCLEOTIDE SEQUENCE [LARGE SCALE GENOMIC DNA]</scope>
    <source>
        <strain evidence="4">HMET1</strain>
    </source>
</reference>
<dbReference type="InterPro" id="IPR011991">
    <property type="entry name" value="ArsR-like_HTH"/>
</dbReference>
<dbReference type="InterPro" id="IPR019888">
    <property type="entry name" value="Tscrpt_reg_AsnC-like"/>
</dbReference>
<comment type="caution">
    <text evidence="4">The sequence shown here is derived from an EMBL/GenBank/DDBJ whole genome shotgun (WGS) entry which is preliminary data.</text>
</comment>
<dbReference type="GO" id="GO:0043565">
    <property type="term" value="F:sequence-specific DNA binding"/>
    <property type="evidence" value="ECO:0007669"/>
    <property type="project" value="InterPro"/>
</dbReference>
<keyword evidence="1" id="KW-0805">Transcription regulation</keyword>
<organism evidence="4 5">
    <name type="scientific">Methanohalarchaeum thermophilum</name>
    <dbReference type="NCBI Taxonomy" id="1903181"/>
    <lineage>
        <taxon>Archaea</taxon>
        <taxon>Methanobacteriati</taxon>
        <taxon>Methanobacteriota</taxon>
        <taxon>Methanonatronarchaeia</taxon>
        <taxon>Methanonatronarchaeales</taxon>
        <taxon>Methanonatronarchaeaceae</taxon>
        <taxon>Candidatus Methanohalarchaeum</taxon>
    </lineage>
</organism>
<dbReference type="PANTHER" id="PTHR43413:SF6">
    <property type="entry name" value="REGULATORY PROTEIN ASNC"/>
    <property type="match status" value="1"/>
</dbReference>
<dbReference type="InParanoid" id="A0A1Q6DTR9"/>
<sequence>MKKGKLDEKDLEILKVLEEEKDPTNKEIAKKTGMSHTTVSNRIKKMKDLRMLPSIDYSEYDFVLGLQLIKTKNKKGREKAIKKLLKCPRTIFVSRFFAEYDIVSIFILPNQKVIEEGCCEHFPLDSSEISEYDLVLGVKPLKPQYLQYIPNKGNKTTSPCGIDCTTCKLHKKECPGCPATKHFDTEYFSRC</sequence>
<keyword evidence="5" id="KW-1185">Reference proteome</keyword>
<evidence type="ECO:0000313" key="4">
    <source>
        <dbReference type="EMBL" id="OKY77728.1"/>
    </source>
</evidence>
<dbReference type="PRINTS" id="PR00033">
    <property type="entry name" value="HTHASNC"/>
</dbReference>
<dbReference type="Gene3D" id="1.10.10.10">
    <property type="entry name" value="Winged helix-like DNA-binding domain superfamily/Winged helix DNA-binding domain"/>
    <property type="match status" value="1"/>
</dbReference>
<dbReference type="SUPFAM" id="SSF46785">
    <property type="entry name" value="Winged helix' DNA-binding domain"/>
    <property type="match status" value="1"/>
</dbReference>
<evidence type="ECO:0000256" key="1">
    <source>
        <dbReference type="ARBA" id="ARBA00023015"/>
    </source>
</evidence>
<dbReference type="EMBL" id="MSDW01000001">
    <property type="protein sequence ID" value="OKY77728.1"/>
    <property type="molecule type" value="Genomic_DNA"/>
</dbReference>